<dbReference type="AlphaFoldDB" id="A0AAV4Q988"/>
<evidence type="ECO:0000313" key="2">
    <source>
        <dbReference type="Proteomes" id="UP001054945"/>
    </source>
</evidence>
<dbReference type="EMBL" id="BPLR01005771">
    <property type="protein sequence ID" value="GIY04917.1"/>
    <property type="molecule type" value="Genomic_DNA"/>
</dbReference>
<name>A0AAV4Q988_CAEEX</name>
<accession>A0AAV4Q988</accession>
<comment type="caution">
    <text evidence="1">The sequence shown here is derived from an EMBL/GenBank/DDBJ whole genome shotgun (WGS) entry which is preliminary data.</text>
</comment>
<dbReference type="Proteomes" id="UP001054945">
    <property type="component" value="Unassembled WGS sequence"/>
</dbReference>
<sequence length="97" mass="11314">MRESRRVSNRYRVGTSYLKNTAAALLFIDSQSETVPGVLWVTEDRARLTQREELFTSTNSPLISLMSPISKLQKAFTLFAYCGLFKWKKRNQFYKPE</sequence>
<keyword evidence="2" id="KW-1185">Reference proteome</keyword>
<organism evidence="1 2">
    <name type="scientific">Caerostris extrusa</name>
    <name type="common">Bark spider</name>
    <name type="synonym">Caerostris bankana</name>
    <dbReference type="NCBI Taxonomy" id="172846"/>
    <lineage>
        <taxon>Eukaryota</taxon>
        <taxon>Metazoa</taxon>
        <taxon>Ecdysozoa</taxon>
        <taxon>Arthropoda</taxon>
        <taxon>Chelicerata</taxon>
        <taxon>Arachnida</taxon>
        <taxon>Araneae</taxon>
        <taxon>Araneomorphae</taxon>
        <taxon>Entelegynae</taxon>
        <taxon>Araneoidea</taxon>
        <taxon>Araneidae</taxon>
        <taxon>Caerostris</taxon>
    </lineage>
</organism>
<proteinExistence type="predicted"/>
<protein>
    <submittedName>
        <fullName evidence="1">Uncharacterized protein</fullName>
    </submittedName>
</protein>
<gene>
    <name evidence="1" type="ORF">CEXT_610541</name>
</gene>
<evidence type="ECO:0000313" key="1">
    <source>
        <dbReference type="EMBL" id="GIY04917.1"/>
    </source>
</evidence>
<reference evidence="1 2" key="1">
    <citation type="submission" date="2021-06" db="EMBL/GenBank/DDBJ databases">
        <title>Caerostris extrusa draft genome.</title>
        <authorList>
            <person name="Kono N."/>
            <person name="Arakawa K."/>
        </authorList>
    </citation>
    <scope>NUCLEOTIDE SEQUENCE [LARGE SCALE GENOMIC DNA]</scope>
</reference>